<dbReference type="AlphaFoldDB" id="A0A9E7NDV6"/>
<name>A0A9E7NDV6_9EURY</name>
<evidence type="ECO:0000313" key="3">
    <source>
        <dbReference type="Proteomes" id="UP001056855"/>
    </source>
</evidence>
<organism evidence="2 3">
    <name type="scientific">Natronosalvus rutilus</name>
    <dbReference type="NCBI Taxonomy" id="2953753"/>
    <lineage>
        <taxon>Archaea</taxon>
        <taxon>Methanobacteriati</taxon>
        <taxon>Methanobacteriota</taxon>
        <taxon>Stenosarchaea group</taxon>
        <taxon>Halobacteria</taxon>
        <taxon>Halobacteriales</taxon>
        <taxon>Natrialbaceae</taxon>
        <taxon>Natronosalvus</taxon>
    </lineage>
</organism>
<evidence type="ECO:0000256" key="1">
    <source>
        <dbReference type="SAM" id="MobiDB-lite"/>
    </source>
</evidence>
<accession>A0A9E7NDV6</accession>
<reference evidence="2" key="1">
    <citation type="submission" date="2022-06" db="EMBL/GenBank/DDBJ databases">
        <title>Diverse halophilic archaea isolated from saline environments.</title>
        <authorList>
            <person name="Cui H.-L."/>
        </authorList>
    </citation>
    <scope>NUCLEOTIDE SEQUENCE</scope>
    <source>
        <strain evidence="2">WLHS1</strain>
    </source>
</reference>
<evidence type="ECO:0000313" key="2">
    <source>
        <dbReference type="EMBL" id="UTF55160.1"/>
    </source>
</evidence>
<dbReference type="KEGG" id="sawl:NGM29_07895"/>
<dbReference type="Proteomes" id="UP001056855">
    <property type="component" value="Chromosome"/>
</dbReference>
<protein>
    <submittedName>
        <fullName evidence="2">Uncharacterized protein</fullName>
    </submittedName>
</protein>
<sequence>MSDDPTLQEIVVEEALDYVDIESVINGDGVGDELEAGEIGAAAGARIGERFGRSIGERLGGAIQETATDAIEEGLSLRTFLEELVVSLRNAIAAWLEEFGQEGLAERVAAGEAEGDAKEESATDDALEESDEGEEGDESDDSTTEDGESDSGEEGETETDTEAIVENGPPSLDTLEDLRRETLEDVLEMLSYRDLQSVAKDVGVKANLKGDEMREQIVDAVLEDET</sequence>
<keyword evidence="3" id="KW-1185">Reference proteome</keyword>
<feature type="region of interest" description="Disordered" evidence="1">
    <location>
        <begin position="110"/>
        <end position="176"/>
    </location>
</feature>
<gene>
    <name evidence="2" type="ORF">NGM29_07895</name>
</gene>
<dbReference type="RefSeq" id="WP_254159930.1">
    <property type="nucleotide sequence ID" value="NZ_CP100355.1"/>
</dbReference>
<feature type="compositionally biased region" description="Acidic residues" evidence="1">
    <location>
        <begin position="122"/>
        <end position="163"/>
    </location>
</feature>
<dbReference type="EMBL" id="CP100355">
    <property type="protein sequence ID" value="UTF55160.1"/>
    <property type="molecule type" value="Genomic_DNA"/>
</dbReference>
<dbReference type="GeneID" id="73289959"/>
<proteinExistence type="predicted"/>